<dbReference type="PANTHER" id="PTHR11177">
    <property type="entry name" value="CHITINASE"/>
    <property type="match status" value="1"/>
</dbReference>
<dbReference type="SMART" id="SM00636">
    <property type="entry name" value="Glyco_18"/>
    <property type="match status" value="1"/>
</dbReference>
<sequence length="377" mass="41792">MADSQSQAPESSSFVKASYWYPGDYKTPHPQSPPTDIESSLFTHLFCAFADLDPNTHKVVVPESHEQEFSNFTEDVQKKNPDVQTLLSIGGKHADKSAFVSMVHDHRSRKSFIDSSIRIARSYGFNGLDLAWEYPSSSREMISFGTLLEEWRLAVEVESRHTGDPTLLLTAAVYYCPVYTSGSYPVYFEAHYPVQLIEENLDWVNIIAFDFYGSSTTIGPPAGLYNHPSKPEGPCGDSGLKQWIKAGLPDKKAVFGFPYFGQSWTLSNDKDHGADVAAATTGVAVSADGSINYDQIITFIKYHKAEPGHDQTVVGDYCFDGTTLIMYDDIESIVTKVRYTKKNGLLGYFAWNVGADDDSYLSRAASHTWGSNALTET</sequence>
<reference evidence="2" key="1">
    <citation type="journal article" date="2014" name="Nat. Commun.">
        <title>The emerging biofuel crop Camelina sativa retains a highly undifferentiated hexaploid genome structure.</title>
        <authorList>
            <person name="Kagale S."/>
            <person name="Koh C."/>
            <person name="Nixon J."/>
            <person name="Bollina V."/>
            <person name="Clarke W.E."/>
            <person name="Tuteja R."/>
            <person name="Spillane C."/>
            <person name="Robinson S.J."/>
            <person name="Links M.G."/>
            <person name="Clarke C."/>
            <person name="Higgins E.E."/>
            <person name="Huebert T."/>
            <person name="Sharpe A.G."/>
            <person name="Parkin I.A."/>
        </authorList>
    </citation>
    <scope>NUCLEOTIDE SEQUENCE [LARGE SCALE GENOMIC DNA]</scope>
    <source>
        <strain evidence="2">cv. DH55</strain>
    </source>
</reference>
<organism evidence="2 3">
    <name type="scientific">Camelina sativa</name>
    <name type="common">False flax</name>
    <name type="synonym">Myagrum sativum</name>
    <dbReference type="NCBI Taxonomy" id="90675"/>
    <lineage>
        <taxon>Eukaryota</taxon>
        <taxon>Viridiplantae</taxon>
        <taxon>Streptophyta</taxon>
        <taxon>Embryophyta</taxon>
        <taxon>Tracheophyta</taxon>
        <taxon>Spermatophyta</taxon>
        <taxon>Magnoliopsida</taxon>
        <taxon>eudicotyledons</taxon>
        <taxon>Gunneridae</taxon>
        <taxon>Pentapetalae</taxon>
        <taxon>rosids</taxon>
        <taxon>malvids</taxon>
        <taxon>Brassicales</taxon>
        <taxon>Brassicaceae</taxon>
        <taxon>Camelineae</taxon>
        <taxon>Camelina</taxon>
    </lineage>
</organism>
<dbReference type="InterPro" id="IPR011583">
    <property type="entry name" value="Chitinase_II/V-like_cat"/>
</dbReference>
<dbReference type="SUPFAM" id="SSF51445">
    <property type="entry name" value="(Trans)glycosidases"/>
    <property type="match status" value="1"/>
</dbReference>
<feature type="domain" description="GH18" evidence="1">
    <location>
        <begin position="14"/>
        <end position="372"/>
    </location>
</feature>
<name>A0ABM0VFI4_CAMSA</name>
<dbReference type="PROSITE" id="PS51910">
    <property type="entry name" value="GH18_2"/>
    <property type="match status" value="1"/>
</dbReference>
<dbReference type="InterPro" id="IPR001223">
    <property type="entry name" value="Glyco_hydro18_cat"/>
</dbReference>
<dbReference type="GeneID" id="104736999"/>
<dbReference type="Proteomes" id="UP000694864">
    <property type="component" value="Chromosome 13"/>
</dbReference>
<dbReference type="Gene3D" id="3.20.20.80">
    <property type="entry name" value="Glycosidases"/>
    <property type="match status" value="1"/>
</dbReference>
<evidence type="ECO:0000259" key="1">
    <source>
        <dbReference type="PROSITE" id="PS51910"/>
    </source>
</evidence>
<evidence type="ECO:0000313" key="3">
    <source>
        <dbReference type="RefSeq" id="XP_010455400.1"/>
    </source>
</evidence>
<evidence type="ECO:0000313" key="2">
    <source>
        <dbReference type="Proteomes" id="UP000694864"/>
    </source>
</evidence>
<dbReference type="CDD" id="cd02879">
    <property type="entry name" value="GH18_plant_chitinase_class_V"/>
    <property type="match status" value="1"/>
</dbReference>
<proteinExistence type="predicted"/>
<dbReference type="RefSeq" id="XP_010455400.1">
    <property type="nucleotide sequence ID" value="XM_010457098.2"/>
</dbReference>
<dbReference type="InterPro" id="IPR029070">
    <property type="entry name" value="Chitinase_insertion_sf"/>
</dbReference>
<protein>
    <submittedName>
        <fullName evidence="3">Chitotriosidase-1-like</fullName>
    </submittedName>
</protein>
<keyword evidence="2" id="KW-1185">Reference proteome</keyword>
<dbReference type="Gene3D" id="3.10.50.10">
    <property type="match status" value="1"/>
</dbReference>
<dbReference type="InterPro" id="IPR017853">
    <property type="entry name" value="GH"/>
</dbReference>
<dbReference type="PANTHER" id="PTHR11177:SF393">
    <property type="entry name" value="CHITINASE-LIKE PROTEIN-RELATED"/>
    <property type="match status" value="1"/>
</dbReference>
<gene>
    <name evidence="3" type="primary">LOC104736999</name>
</gene>
<reference evidence="3" key="2">
    <citation type="submission" date="2025-08" db="UniProtKB">
        <authorList>
            <consortium name="RefSeq"/>
        </authorList>
    </citation>
    <scope>IDENTIFICATION</scope>
    <source>
        <tissue evidence="3">Leaf</tissue>
    </source>
</reference>
<dbReference type="Pfam" id="PF00704">
    <property type="entry name" value="Glyco_hydro_18"/>
    <property type="match status" value="1"/>
</dbReference>
<dbReference type="SUPFAM" id="SSF54556">
    <property type="entry name" value="Chitinase insertion domain"/>
    <property type="match status" value="1"/>
</dbReference>
<accession>A0ABM0VFI4</accession>
<dbReference type="InterPro" id="IPR050314">
    <property type="entry name" value="Glycosyl_Hydrlase_18"/>
</dbReference>